<dbReference type="EMBL" id="CP022989">
    <property type="protein sequence ID" value="ASW00271.1"/>
    <property type="molecule type" value="Genomic_DNA"/>
</dbReference>
<dbReference type="AlphaFoldDB" id="A0A248VNF7"/>
<evidence type="ECO:0000313" key="12">
    <source>
        <dbReference type="EMBL" id="ASW00403.1"/>
    </source>
</evidence>
<dbReference type="PANTHER" id="PTHR33217:SF5">
    <property type="entry name" value="MUTATOR FAMILY TRANSPOSASE"/>
    <property type="match status" value="1"/>
</dbReference>
<keyword evidence="4 6" id="KW-0238">DNA-binding</keyword>
<dbReference type="NCBIfam" id="NF033543">
    <property type="entry name" value="transpos_IS256"/>
    <property type="match status" value="1"/>
</dbReference>
<evidence type="ECO:0000313" key="13">
    <source>
        <dbReference type="EMBL" id="ASW01506.1"/>
    </source>
</evidence>
<dbReference type="OrthoDB" id="165209at2"/>
<name>A0A248VNF7_9BURK</name>
<evidence type="ECO:0000256" key="2">
    <source>
        <dbReference type="ARBA" id="ARBA00010961"/>
    </source>
</evidence>
<evidence type="ECO:0000256" key="7">
    <source>
        <dbReference type="SAM" id="MobiDB-lite"/>
    </source>
</evidence>
<evidence type="ECO:0000313" key="15">
    <source>
        <dbReference type="EMBL" id="ASW02977.1"/>
    </source>
</evidence>
<dbReference type="KEGG" id="parb:CJU94_02285"/>
<reference evidence="12 16" key="1">
    <citation type="submission" date="2017-08" db="EMBL/GenBank/DDBJ databases">
        <title>Identification and genetic characteristics of simultaneous BTEX- and naphthalene-degrading Paraburkholderia sp. BN5 isolated from petroleum-contaminated soil.</title>
        <authorList>
            <person name="Lee Y."/>
            <person name="Jeon C.O."/>
        </authorList>
    </citation>
    <scope>NUCLEOTIDE SEQUENCE [LARGE SCALE GENOMIC DNA]</scope>
    <source>
        <strain evidence="12 16">BN5</strain>
    </source>
</reference>
<proteinExistence type="inferred from homology"/>
<dbReference type="GO" id="GO:0003677">
    <property type="term" value="F:DNA binding"/>
    <property type="evidence" value="ECO:0007669"/>
    <property type="project" value="UniProtKB-UniRule"/>
</dbReference>
<dbReference type="GO" id="GO:0004803">
    <property type="term" value="F:transposase activity"/>
    <property type="evidence" value="ECO:0007669"/>
    <property type="project" value="UniProtKB-UniRule"/>
</dbReference>
<dbReference type="Pfam" id="PF00872">
    <property type="entry name" value="Transposase_mut"/>
    <property type="match status" value="1"/>
</dbReference>
<sequence length="420" mass="47197">MKKKRTAASQAAARGPLPELPDELMDQLVKGPMSPGDVQDLMLAFNKAIIERAMGAEMNLHLGYPSGQVKPLGQVNERNGASGKTVMTDRGPVRVEIPRDRDGSFEPILIPKHERRFTGFDERIIAMYARGMSVREIRAFLAESYGTEVSPDFISSVTDEVMAEAFAWQSRPLETMYPVVFFDALRVKIRDGGMVSNKAVYLALGIQADGQRDVLGLWIEQTEGAKFWLKVFNELKTRGCQDILIAVVDGLKGLPEAIAAVYPRATVQTCIVHLIRNSLEFANYKDRKALAQALRPIYAAASAEAAEQALRDFAEGPWGAKYPMIVQCWQRAWEHVIPFFVFPPDIRRVVYTTNAIESLNMQLRKIIKTRGHFPNDEAAVKLLWLALRNMLAKSVRSTFDWKSAMNQFAILFGERFTQAR</sequence>
<feature type="region of interest" description="Disordered" evidence="7">
    <location>
        <begin position="1"/>
        <end position="20"/>
    </location>
</feature>
<dbReference type="GO" id="GO:0006313">
    <property type="term" value="P:DNA transposition"/>
    <property type="evidence" value="ECO:0007669"/>
    <property type="project" value="UniProtKB-UniRule"/>
</dbReference>
<evidence type="ECO:0000313" key="9">
    <source>
        <dbReference type="EMBL" id="ASW00271.1"/>
    </source>
</evidence>
<dbReference type="PANTHER" id="PTHR33217">
    <property type="entry name" value="TRANSPOSASE FOR INSERTION SEQUENCE ELEMENT IS1081"/>
    <property type="match status" value="1"/>
</dbReference>
<dbReference type="KEGG" id="parb:CJU94_09035"/>
<dbReference type="EMBL" id="CP022989">
    <property type="protein sequence ID" value="ASW00359.1"/>
    <property type="molecule type" value="Genomic_DNA"/>
</dbReference>
<dbReference type="KEGG" id="parb:CJU94_25390"/>
<keyword evidence="6" id="KW-0814">Transposable element</keyword>
<evidence type="ECO:0000256" key="6">
    <source>
        <dbReference type="RuleBase" id="RU365089"/>
    </source>
</evidence>
<dbReference type="EMBL" id="CP022989">
    <property type="protein sequence ID" value="ASW00403.1"/>
    <property type="molecule type" value="Genomic_DNA"/>
</dbReference>
<keyword evidence="16" id="KW-1185">Reference proteome</keyword>
<protein>
    <recommendedName>
        <fullName evidence="6">Mutator family transposase</fullName>
    </recommendedName>
</protein>
<dbReference type="PROSITE" id="PS01007">
    <property type="entry name" value="TRANSPOSASE_MUTATOR"/>
    <property type="match status" value="1"/>
</dbReference>
<evidence type="ECO:0000256" key="5">
    <source>
        <dbReference type="ARBA" id="ARBA00023172"/>
    </source>
</evidence>
<dbReference type="EMBL" id="CP022990">
    <property type="protein sequence ID" value="ASW02976.1"/>
    <property type="molecule type" value="Genomic_DNA"/>
</dbReference>
<accession>A0A248VNF7</accession>
<evidence type="ECO:0000313" key="8">
    <source>
        <dbReference type="EMBL" id="ASW00235.1"/>
    </source>
</evidence>
<dbReference type="EMBL" id="CP022989">
    <property type="protein sequence ID" value="ASW00235.1"/>
    <property type="molecule type" value="Genomic_DNA"/>
</dbReference>
<evidence type="ECO:0000313" key="10">
    <source>
        <dbReference type="EMBL" id="ASW00335.1"/>
    </source>
</evidence>
<organism evidence="12 16">
    <name type="scientific">Paraburkholderia aromaticivorans</name>
    <dbReference type="NCBI Taxonomy" id="2026199"/>
    <lineage>
        <taxon>Bacteria</taxon>
        <taxon>Pseudomonadati</taxon>
        <taxon>Pseudomonadota</taxon>
        <taxon>Betaproteobacteria</taxon>
        <taxon>Burkholderiales</taxon>
        <taxon>Burkholderiaceae</taxon>
        <taxon>Paraburkholderia</taxon>
    </lineage>
</organism>
<dbReference type="KEGG" id="parb:CJU94_27975"/>
<dbReference type="EMBL" id="CP022989">
    <property type="protein sequence ID" value="ASW00335.1"/>
    <property type="molecule type" value="Genomic_DNA"/>
</dbReference>
<comment type="function">
    <text evidence="1 6">Required for the transposition of the insertion element.</text>
</comment>
<evidence type="ECO:0000313" key="16">
    <source>
        <dbReference type="Proteomes" id="UP000215158"/>
    </source>
</evidence>
<comment type="similarity">
    <text evidence="2 6">Belongs to the transposase mutator family.</text>
</comment>
<dbReference type="EMBL" id="CP022990">
    <property type="protein sequence ID" value="ASW02977.1"/>
    <property type="molecule type" value="Genomic_DNA"/>
</dbReference>
<dbReference type="KEGG" id="parb:CJU94_04270"/>
<keyword evidence="5 6" id="KW-0233">DNA recombination</keyword>
<dbReference type="EMBL" id="CP022990">
    <property type="protein sequence ID" value="ASW01506.1"/>
    <property type="molecule type" value="Genomic_DNA"/>
</dbReference>
<dbReference type="KEGG" id="parb:CJU94_28000"/>
<gene>
    <name evidence="8" type="ORF">CJU94_02285</name>
    <name evidence="9" type="ORF">CJU94_04270</name>
    <name evidence="10" type="ORF">CJU94_09035</name>
    <name evidence="11" type="ORF">CJU94_10950</name>
    <name evidence="12" type="ORF">CJU94_13050</name>
    <name evidence="13" type="ORF">CJU94_25390</name>
    <name evidence="14" type="ORF">CJU94_27975</name>
    <name evidence="15" type="ORF">CJU94_28000</name>
</gene>
<dbReference type="KEGG" id="parb:CJU94_10950"/>
<dbReference type="Proteomes" id="UP000215158">
    <property type="component" value="Chromosome 1"/>
</dbReference>
<dbReference type="KEGG" id="parb:CJU94_13050"/>
<dbReference type="Proteomes" id="UP000215158">
    <property type="component" value="Chromosome 2"/>
</dbReference>
<evidence type="ECO:0000256" key="4">
    <source>
        <dbReference type="ARBA" id="ARBA00023125"/>
    </source>
</evidence>
<evidence type="ECO:0000256" key="1">
    <source>
        <dbReference type="ARBA" id="ARBA00002190"/>
    </source>
</evidence>
<evidence type="ECO:0000313" key="11">
    <source>
        <dbReference type="EMBL" id="ASW00359.1"/>
    </source>
</evidence>
<evidence type="ECO:0000313" key="14">
    <source>
        <dbReference type="EMBL" id="ASW02976.1"/>
    </source>
</evidence>
<evidence type="ECO:0000256" key="3">
    <source>
        <dbReference type="ARBA" id="ARBA00022578"/>
    </source>
</evidence>
<dbReference type="InterPro" id="IPR001207">
    <property type="entry name" value="Transposase_mutator"/>
</dbReference>
<keyword evidence="3 6" id="KW-0815">Transposition</keyword>